<evidence type="ECO:0000313" key="3">
    <source>
        <dbReference type="Proteomes" id="UP000287144"/>
    </source>
</evidence>
<gene>
    <name evidence="2" type="ORF">CEP52_010081</name>
</gene>
<dbReference type="PANTHER" id="PTHR35910">
    <property type="entry name" value="2EXR DOMAIN-CONTAINING PROTEIN"/>
    <property type="match status" value="1"/>
</dbReference>
<accession>A0A428T9V4</accession>
<dbReference type="Proteomes" id="UP000287144">
    <property type="component" value="Unassembled WGS sequence"/>
</dbReference>
<comment type="caution">
    <text evidence="2">The sequence shown here is derived from an EMBL/GenBank/DDBJ whole genome shotgun (WGS) entry which is preliminary data.</text>
</comment>
<dbReference type="InterPro" id="IPR045518">
    <property type="entry name" value="2EXR"/>
</dbReference>
<dbReference type="Pfam" id="PF20150">
    <property type="entry name" value="2EXR"/>
    <property type="match status" value="1"/>
</dbReference>
<name>A0A428T9V4_9HYPO</name>
<protein>
    <recommendedName>
        <fullName evidence="1">2EXR domain-containing protein</fullName>
    </recommendedName>
</protein>
<dbReference type="AlphaFoldDB" id="A0A428T9V4"/>
<proteinExistence type="predicted"/>
<feature type="domain" description="2EXR" evidence="1">
    <location>
        <begin position="6"/>
        <end position="155"/>
    </location>
</feature>
<evidence type="ECO:0000313" key="2">
    <source>
        <dbReference type="EMBL" id="RSL98817.1"/>
    </source>
</evidence>
<evidence type="ECO:0000259" key="1">
    <source>
        <dbReference type="Pfam" id="PF20150"/>
    </source>
</evidence>
<dbReference type="EMBL" id="NKCK01000111">
    <property type="protein sequence ID" value="RSL98817.1"/>
    <property type="molecule type" value="Genomic_DNA"/>
</dbReference>
<keyword evidence="3" id="KW-1185">Reference proteome</keyword>
<reference evidence="2 3" key="1">
    <citation type="submission" date="2017-06" db="EMBL/GenBank/DDBJ databases">
        <title>Comparative genomic analysis of Ambrosia Fusariam Clade fungi.</title>
        <authorList>
            <person name="Stajich J.E."/>
            <person name="Carrillo J."/>
            <person name="Kijimoto T."/>
            <person name="Eskalen A."/>
            <person name="O'Donnell K."/>
            <person name="Kasson M."/>
        </authorList>
    </citation>
    <scope>NUCLEOTIDE SEQUENCE [LARGE SCALE GENOMIC DNA]</scope>
    <source>
        <strain evidence="2 3">NRRL62579</strain>
    </source>
</reference>
<sequence>MAPTEFHFFPSLPSELRRDIYLLATPPRVVETTVNPIKLDSSLKYFAFNWRHLIPSKNKQPTLESFGFTNSRPLIPPWEPSPSTPEIPLDWLSEWPELAWHFARRNHMYSNAPIPALLHTCTESRLALVNMGYQLAFQTRSSGPRTWFNFNRDILLIGPEPQEDDSSDDESTIDGSPPVELFWILSGDSLWDLGQFDPGDMRQVRKLAIRYGAEQIREFNHSPNPVGDSLRELSSTLQLFTRVEQLLLVEWCAGDLTTAAAKDELGAEHRRRHAYDTNGLWSCTDVAEVDGLLRIFSPEPSCTRYSVAGGSNNCLLSDHKIAHGNEASYFEDTHDAIRGSLAKEMARFISTEMTDIVIPWKIPQLRTIHILSPLEYRALSQERLKVAQHICDLQEEWGSIVRLRTEKSLSPWEWNLVKRDFEETNWPEDNHRLNADGGRCSWSDVMQKMWWVQEGPAPGVGDLLL</sequence>
<organism evidence="2 3">
    <name type="scientific">Fusarium oligoseptatum</name>
    <dbReference type="NCBI Taxonomy" id="2604345"/>
    <lineage>
        <taxon>Eukaryota</taxon>
        <taxon>Fungi</taxon>
        <taxon>Dikarya</taxon>
        <taxon>Ascomycota</taxon>
        <taxon>Pezizomycotina</taxon>
        <taxon>Sordariomycetes</taxon>
        <taxon>Hypocreomycetidae</taxon>
        <taxon>Hypocreales</taxon>
        <taxon>Nectriaceae</taxon>
        <taxon>Fusarium</taxon>
        <taxon>Fusarium solani species complex</taxon>
    </lineage>
</organism>
<dbReference type="PANTHER" id="PTHR35910:SF6">
    <property type="entry name" value="2EXR DOMAIN-CONTAINING PROTEIN"/>
    <property type="match status" value="1"/>
</dbReference>